<sequence length="41" mass="4457">MSGAESDTKLHEDAPFLCSVAIIAGAQKKVKTPMQEKFVIH</sequence>
<accession>A0A0S2W308</accession>
<dbReference type="AlphaFoldDB" id="A0A0S2W308"/>
<evidence type="ECO:0000313" key="1">
    <source>
        <dbReference type="EMBL" id="ALP93748.1"/>
    </source>
</evidence>
<dbReference type="Proteomes" id="UP000064844">
    <property type="component" value="Chromosome"/>
</dbReference>
<reference evidence="1 2" key="1">
    <citation type="journal article" date="2015" name="Nat. Commun.">
        <title>Production of butyrate from lysine and the Amadori product fructoselysine by a human gut commensal.</title>
        <authorList>
            <person name="Bui T.P."/>
            <person name="Ritari J."/>
            <person name="Boeren S."/>
            <person name="de Waard P."/>
            <person name="Plugge C.M."/>
            <person name="de Vos W.M."/>
        </authorList>
    </citation>
    <scope>NUCLEOTIDE SEQUENCE [LARGE SCALE GENOMIC DNA]</scope>
    <source>
        <strain evidence="1 2">AF211</strain>
    </source>
</reference>
<name>A0A0S2W308_9FIRM</name>
<proteinExistence type="predicted"/>
<dbReference type="EMBL" id="CP011307">
    <property type="protein sequence ID" value="ALP93748.1"/>
    <property type="molecule type" value="Genomic_DNA"/>
</dbReference>
<keyword evidence="2" id="KW-1185">Reference proteome</keyword>
<protein>
    <submittedName>
        <fullName evidence="1">Uncharacterized protein</fullName>
    </submittedName>
</protein>
<dbReference type="KEGG" id="ibu:IB211_01355"/>
<organism evidence="1 2">
    <name type="scientific">Intestinimonas butyriciproducens</name>
    <dbReference type="NCBI Taxonomy" id="1297617"/>
    <lineage>
        <taxon>Bacteria</taxon>
        <taxon>Bacillati</taxon>
        <taxon>Bacillota</taxon>
        <taxon>Clostridia</taxon>
        <taxon>Eubacteriales</taxon>
        <taxon>Intestinimonas</taxon>
    </lineage>
</organism>
<gene>
    <name evidence="1" type="ORF">IB211_01355</name>
</gene>
<dbReference type="STRING" id="1297617.IB211_01355"/>
<evidence type="ECO:0000313" key="2">
    <source>
        <dbReference type="Proteomes" id="UP000064844"/>
    </source>
</evidence>
<reference evidence="2" key="2">
    <citation type="submission" date="2015-04" db="EMBL/GenBank/DDBJ databases">
        <title>A butyrogenic pathway from the amino acid lysine in a human gut commensal.</title>
        <authorList>
            <person name="de Vos W.M."/>
            <person name="Bui N.T.P."/>
            <person name="Plugge C.M."/>
            <person name="Ritari J."/>
        </authorList>
    </citation>
    <scope>NUCLEOTIDE SEQUENCE [LARGE SCALE GENOMIC DNA]</scope>
    <source>
        <strain evidence="2">AF211</strain>
    </source>
</reference>